<sequence>MMVMVTKCLTQKNTNMKNIKFIQILLLLVGIMTIFSCSENEGDYPQTRLFRPVLNSNLISQNNEIQVDMAKMKEAVSYDIELSRDNFATVIMKFNTTESKFHIINLLWDTEYQVRATAISADPQYNSKVSDLGSVKTQKFPSILQAPTATDVIDVAAKMTWLTGLGTGAAITQVKVFALADERLSNPLFTYPVTSAEQLSGTKIVNGLLPSTTYQIAIYSGEVVRGWEKYTTKVGIAIDATTIDIRGIAPTPTLLFDTLTAAAPGSTIILDGNVTYDMSTTYFFNKSLTIKSGYSFGQGGAIVNLVSNFNILAGSNVGSIIFDGVILTSPDTLAAAKYVFNINQSSTIGEITFNNCKMSNYRGVCRFQASTGTIGKYTVNNCIINNIGGYGVFNVDVATWTAGDVLFKNSTVYRSVVFMASKSTSPTKSVTVEDCTLNEFVAKAGTWYKWVNEVTNGITMKNTIVGHGYDSAPGGTDYAIIGYAGLATTSWTITNTYSTSDFAYVPLNLKTIPGFPSFAYSKTVTSLWKDPVNGDFNFIDPTFAGIKDSGDPRWRK</sequence>
<dbReference type="InterPro" id="IPR011050">
    <property type="entry name" value="Pectin_lyase_fold/virulence"/>
</dbReference>
<dbReference type="OrthoDB" id="691503at2"/>
<dbReference type="InterPro" id="IPR036116">
    <property type="entry name" value="FN3_sf"/>
</dbReference>
<dbReference type="Proteomes" id="UP000237310">
    <property type="component" value="Unassembled WGS sequence"/>
</dbReference>
<reference evidence="3 4" key="1">
    <citation type="submission" date="2018-01" db="EMBL/GenBank/DDBJ databases">
        <authorList>
            <person name="Gaut B.S."/>
            <person name="Morton B.R."/>
            <person name="Clegg M.T."/>
            <person name="Duvall M.R."/>
        </authorList>
    </citation>
    <scope>NUCLEOTIDE SEQUENCE [LARGE SCALE GENOMIC DNA]</scope>
    <source>
        <strain evidence="3 4">HR-AY</strain>
    </source>
</reference>
<accession>A0A2S5ADY3</accession>
<dbReference type="SUPFAM" id="SSF49265">
    <property type="entry name" value="Fibronectin type III"/>
    <property type="match status" value="1"/>
</dbReference>
<gene>
    <name evidence="3" type="ORF">C3L50_04650</name>
</gene>
<evidence type="ECO:0000259" key="2">
    <source>
        <dbReference type="Pfam" id="PF17161"/>
    </source>
</evidence>
<evidence type="ECO:0000259" key="1">
    <source>
        <dbReference type="Pfam" id="PF16318"/>
    </source>
</evidence>
<dbReference type="InterPro" id="IPR033427">
    <property type="entry name" value="DUF5123"/>
</dbReference>
<proteinExistence type="predicted"/>
<dbReference type="AlphaFoldDB" id="A0A2S5ADY3"/>
<dbReference type="Pfam" id="PF17161">
    <property type="entry name" value="DUF5123"/>
    <property type="match status" value="1"/>
</dbReference>
<name>A0A2S5ADY3_9FLAO</name>
<feature type="domain" description="DUF4957" evidence="1">
    <location>
        <begin position="275"/>
        <end position="414"/>
    </location>
</feature>
<dbReference type="InterPro" id="IPR032530">
    <property type="entry name" value="DUF4957"/>
</dbReference>
<comment type="caution">
    <text evidence="3">The sequence shown here is derived from an EMBL/GenBank/DDBJ whole genome shotgun (WGS) entry which is preliminary data.</text>
</comment>
<keyword evidence="4" id="KW-1185">Reference proteome</keyword>
<evidence type="ECO:0000313" key="3">
    <source>
        <dbReference type="EMBL" id="POY40790.1"/>
    </source>
</evidence>
<evidence type="ECO:0000313" key="4">
    <source>
        <dbReference type="Proteomes" id="UP000237310"/>
    </source>
</evidence>
<dbReference type="EMBL" id="PQVG01000002">
    <property type="protein sequence ID" value="POY40790.1"/>
    <property type="molecule type" value="Genomic_DNA"/>
</dbReference>
<protein>
    <submittedName>
        <fullName evidence="3">DUF5123 domain-containing protein</fullName>
    </submittedName>
</protein>
<dbReference type="SUPFAM" id="SSF51126">
    <property type="entry name" value="Pectin lyase-like"/>
    <property type="match status" value="1"/>
</dbReference>
<feature type="domain" description="DUF5123" evidence="2">
    <location>
        <begin position="430"/>
        <end position="554"/>
    </location>
</feature>
<dbReference type="Pfam" id="PF16318">
    <property type="entry name" value="DUF4957"/>
    <property type="match status" value="1"/>
</dbReference>
<organism evidence="3 4">
    <name type="scientific">Flavobacterium alvei</name>
    <dbReference type="NCBI Taxonomy" id="2080416"/>
    <lineage>
        <taxon>Bacteria</taxon>
        <taxon>Pseudomonadati</taxon>
        <taxon>Bacteroidota</taxon>
        <taxon>Flavobacteriia</taxon>
        <taxon>Flavobacteriales</taxon>
        <taxon>Flavobacteriaceae</taxon>
        <taxon>Flavobacterium</taxon>
    </lineage>
</organism>